<evidence type="ECO:0000256" key="9">
    <source>
        <dbReference type="SAM" id="MobiDB-lite"/>
    </source>
</evidence>
<accession>A0ABR6CQ28</accession>
<evidence type="ECO:0000256" key="5">
    <source>
        <dbReference type="ARBA" id="ARBA00022801"/>
    </source>
</evidence>
<keyword evidence="10" id="KW-0812">Transmembrane</keyword>
<reference evidence="13 14" key="1">
    <citation type="submission" date="2020-08" db="EMBL/GenBank/DDBJ databases">
        <title>Genomic Encyclopedia of Type Strains, Phase IV (KMG-IV): sequencing the most valuable type-strain genomes for metagenomic binning, comparative biology and taxonomic classification.</title>
        <authorList>
            <person name="Goeker M."/>
        </authorList>
    </citation>
    <scope>NUCLEOTIDE SEQUENCE [LARGE SCALE GENOMIC DNA]</scope>
    <source>
        <strain evidence="13 14">DSM 105481</strain>
    </source>
</reference>
<sequence>MSEEVYQSREERKKAEKTNQNKQRSIGILKKGSLLKKMVIVCLVLGLVSTGAGAITFASMIMGTPTLDSSKLVDPLSTKFYDKDGNFLYEYGREKRTKITYNQVPKVLEHAFIATEDSHFYEHFGIDLKRTAKAIFVNVTGDFGSQGGSTITQQVIKNSFLSPEKTLKRKVQEWDLAYQLEKKYSKQDILMMYLNKIYLGNRSYGVAAAAKNYYGIESDDLKKMTLAQAAMIAGLTQSPNNYDPTIPENKEAATKRRHIVLSSMHRDGYITEKQMKEAEKVPVTEGLVQKNTLQSMPYEAFLDAAVKEVKGKLKDVDINTDGLSIYTTLDPKAQDYADRMLSTDEVIAYPNSNFQGAFVFLDTKSGEVRAIGSGRNDFKAGFLGHNFAIEMKRQPGSIFKPIFDYGPAIEHLKWSTGHLIHDQKTSYSTGQPISNWDRKYHGIITIRTALQYSYNIPALLTMREVGMEKAKNFAEQLGITFKNNQVYESYSIGSNTVNPLDMAGAFSAFGNGGVYTQPHFVQKVIFPDDKEVSFAQESKRVMQDYTAYMVTDMLRTVVSAGTGTTANVSGLDVAGKTGTTNFDEKTRAKYGYPSSATNDSWFAGYTPQYTMAVWTGYTQNGQGNYMSGNTTKISQLMFKAMMEAFGTDTANFQQPESVYRVNNELYIKGIDSAEVPPKPDNVIIHPNNGGNKEGKKLKKEEKKLKKEEEKSRKKEEKLKKEEKKSRKKEEEKKQKHD</sequence>
<dbReference type="RefSeq" id="WP_182502480.1">
    <property type="nucleotide sequence ID" value="NZ_JACJHX010000005.1"/>
</dbReference>
<dbReference type="PANTHER" id="PTHR32282:SF29">
    <property type="entry name" value="PENICILLIN-BINDING PROTEIN 1A"/>
    <property type="match status" value="1"/>
</dbReference>
<dbReference type="EC" id="3.4.-.-" evidence="13"/>
<evidence type="ECO:0000313" key="14">
    <source>
        <dbReference type="Proteomes" id="UP000626697"/>
    </source>
</evidence>
<evidence type="ECO:0000313" key="13">
    <source>
        <dbReference type="EMBL" id="MBA9026685.1"/>
    </source>
</evidence>
<keyword evidence="6" id="KW-0511">Multifunctional enzyme</keyword>
<dbReference type="Pfam" id="PF00912">
    <property type="entry name" value="Transgly"/>
    <property type="match status" value="1"/>
</dbReference>
<keyword evidence="3 13" id="KW-0328">Glycosyltransferase</keyword>
<feature type="compositionally biased region" description="Basic and acidic residues" evidence="9">
    <location>
        <begin position="692"/>
        <end position="737"/>
    </location>
</feature>
<dbReference type="InterPro" id="IPR050396">
    <property type="entry name" value="Glycosyltr_51/Transpeptidase"/>
</dbReference>
<comment type="caution">
    <text evidence="13">The sequence shown here is derived from an EMBL/GenBank/DDBJ whole genome shotgun (WGS) entry which is preliminary data.</text>
</comment>
<dbReference type="InterPro" id="IPR023346">
    <property type="entry name" value="Lysozyme-like_dom_sf"/>
</dbReference>
<feature type="compositionally biased region" description="Basic and acidic residues" evidence="9">
    <location>
        <begin position="1"/>
        <end position="19"/>
    </location>
</feature>
<dbReference type="InterPro" id="IPR036950">
    <property type="entry name" value="PBP_transglycosylase"/>
</dbReference>
<keyword evidence="2" id="KW-0645">Protease</keyword>
<comment type="catalytic activity">
    <reaction evidence="8">
        <text>[GlcNAc-(1-&gt;4)-Mur2Ac(oyl-L-Ala-gamma-D-Glu-L-Lys-D-Ala-D-Ala)](n)-di-trans,octa-cis-undecaprenyl diphosphate + beta-D-GlcNAc-(1-&gt;4)-Mur2Ac(oyl-L-Ala-gamma-D-Glu-L-Lys-D-Ala-D-Ala)-di-trans,octa-cis-undecaprenyl diphosphate = [GlcNAc-(1-&gt;4)-Mur2Ac(oyl-L-Ala-gamma-D-Glu-L-Lys-D-Ala-D-Ala)](n+1)-di-trans,octa-cis-undecaprenyl diphosphate + di-trans,octa-cis-undecaprenyl diphosphate + H(+)</text>
        <dbReference type="Rhea" id="RHEA:23708"/>
        <dbReference type="Rhea" id="RHEA-COMP:9602"/>
        <dbReference type="Rhea" id="RHEA-COMP:9603"/>
        <dbReference type="ChEBI" id="CHEBI:15378"/>
        <dbReference type="ChEBI" id="CHEBI:58405"/>
        <dbReference type="ChEBI" id="CHEBI:60033"/>
        <dbReference type="ChEBI" id="CHEBI:78435"/>
        <dbReference type="EC" id="2.4.99.28"/>
    </reaction>
</comment>
<dbReference type="SUPFAM" id="SSF53955">
    <property type="entry name" value="Lysozyme-like"/>
    <property type="match status" value="1"/>
</dbReference>
<dbReference type="GO" id="GO:0016757">
    <property type="term" value="F:glycosyltransferase activity"/>
    <property type="evidence" value="ECO:0007669"/>
    <property type="project" value="UniProtKB-KW"/>
</dbReference>
<evidence type="ECO:0000259" key="11">
    <source>
        <dbReference type="Pfam" id="PF00905"/>
    </source>
</evidence>
<evidence type="ECO:0000256" key="10">
    <source>
        <dbReference type="SAM" id="Phobius"/>
    </source>
</evidence>
<keyword evidence="4 13" id="KW-0808">Transferase</keyword>
<keyword evidence="10" id="KW-0472">Membrane</keyword>
<dbReference type="EC" id="2.4.1.-" evidence="13"/>
<dbReference type="NCBIfam" id="TIGR02074">
    <property type="entry name" value="PBP_1a_fam"/>
    <property type="match status" value="1"/>
</dbReference>
<evidence type="ECO:0000256" key="2">
    <source>
        <dbReference type="ARBA" id="ARBA00022670"/>
    </source>
</evidence>
<keyword evidence="5 13" id="KW-0378">Hydrolase</keyword>
<organism evidence="13 14">
    <name type="scientific">Peribacillus huizhouensis</name>
    <dbReference type="NCBI Taxonomy" id="1501239"/>
    <lineage>
        <taxon>Bacteria</taxon>
        <taxon>Bacillati</taxon>
        <taxon>Bacillota</taxon>
        <taxon>Bacilli</taxon>
        <taxon>Bacillales</taxon>
        <taxon>Bacillaceae</taxon>
        <taxon>Peribacillus</taxon>
    </lineage>
</organism>
<keyword evidence="14" id="KW-1185">Reference proteome</keyword>
<dbReference type="InterPro" id="IPR001460">
    <property type="entry name" value="PCN-bd_Tpept"/>
</dbReference>
<evidence type="ECO:0000259" key="12">
    <source>
        <dbReference type="Pfam" id="PF00912"/>
    </source>
</evidence>
<name>A0ABR6CQ28_9BACI</name>
<dbReference type="EMBL" id="JACJHX010000005">
    <property type="protein sequence ID" value="MBA9026685.1"/>
    <property type="molecule type" value="Genomic_DNA"/>
</dbReference>
<dbReference type="GO" id="GO:0016787">
    <property type="term" value="F:hydrolase activity"/>
    <property type="evidence" value="ECO:0007669"/>
    <property type="project" value="UniProtKB-KW"/>
</dbReference>
<proteinExistence type="predicted"/>
<feature type="region of interest" description="Disordered" evidence="9">
    <location>
        <begin position="1"/>
        <end position="22"/>
    </location>
</feature>
<evidence type="ECO:0000256" key="8">
    <source>
        <dbReference type="ARBA" id="ARBA00049902"/>
    </source>
</evidence>
<feature type="transmembrane region" description="Helical" evidence="10">
    <location>
        <begin position="38"/>
        <end position="62"/>
    </location>
</feature>
<feature type="domain" description="Penicillin-binding protein transpeptidase" evidence="11">
    <location>
        <begin position="356"/>
        <end position="642"/>
    </location>
</feature>
<feature type="domain" description="Glycosyl transferase family 51" evidence="12">
    <location>
        <begin position="85"/>
        <end position="265"/>
    </location>
</feature>
<dbReference type="InterPro" id="IPR001264">
    <property type="entry name" value="Glyco_trans_51"/>
</dbReference>
<evidence type="ECO:0000256" key="1">
    <source>
        <dbReference type="ARBA" id="ARBA00022645"/>
    </source>
</evidence>
<dbReference type="InterPro" id="IPR012338">
    <property type="entry name" value="Beta-lactam/transpept-like"/>
</dbReference>
<evidence type="ECO:0000256" key="3">
    <source>
        <dbReference type="ARBA" id="ARBA00022676"/>
    </source>
</evidence>
<evidence type="ECO:0000256" key="4">
    <source>
        <dbReference type="ARBA" id="ARBA00022679"/>
    </source>
</evidence>
<evidence type="ECO:0000256" key="6">
    <source>
        <dbReference type="ARBA" id="ARBA00023268"/>
    </source>
</evidence>
<gene>
    <name evidence="13" type="ORF">HNP81_001970</name>
</gene>
<dbReference type="Gene3D" id="3.40.710.10">
    <property type="entry name" value="DD-peptidase/beta-lactamase superfamily"/>
    <property type="match status" value="1"/>
</dbReference>
<dbReference type="SUPFAM" id="SSF56601">
    <property type="entry name" value="beta-lactamase/transpeptidase-like"/>
    <property type="match status" value="1"/>
</dbReference>
<dbReference type="Gene3D" id="1.10.3810.10">
    <property type="entry name" value="Biosynthetic peptidoglycan transglycosylase-like"/>
    <property type="match status" value="1"/>
</dbReference>
<protein>
    <submittedName>
        <fullName evidence="13">Penicillin-binding protein 1A</fullName>
        <ecNumber evidence="13">2.4.1.-</ecNumber>
        <ecNumber evidence="13">3.4.-.-</ecNumber>
    </submittedName>
</protein>
<keyword evidence="10" id="KW-1133">Transmembrane helix</keyword>
<dbReference type="Pfam" id="PF00905">
    <property type="entry name" value="Transpeptidase"/>
    <property type="match status" value="1"/>
</dbReference>
<dbReference type="PANTHER" id="PTHR32282">
    <property type="entry name" value="BINDING PROTEIN TRANSPEPTIDASE, PUTATIVE-RELATED"/>
    <property type="match status" value="1"/>
</dbReference>
<comment type="catalytic activity">
    <reaction evidence="7">
        <text>Preferential cleavage: (Ac)2-L-Lys-D-Ala-|-D-Ala. Also transpeptidation of peptidyl-alanyl moieties that are N-acyl substituents of D-alanine.</text>
        <dbReference type="EC" id="3.4.16.4"/>
    </reaction>
</comment>
<dbReference type="Proteomes" id="UP000626697">
    <property type="component" value="Unassembled WGS sequence"/>
</dbReference>
<keyword evidence="1" id="KW-0121">Carboxypeptidase</keyword>
<evidence type="ECO:0000256" key="7">
    <source>
        <dbReference type="ARBA" id="ARBA00034000"/>
    </source>
</evidence>
<feature type="region of interest" description="Disordered" evidence="9">
    <location>
        <begin position="672"/>
        <end position="737"/>
    </location>
</feature>